<name>A0A7G5CCJ3_WOLPI</name>
<evidence type="ECO:0000313" key="2">
    <source>
        <dbReference type="Proteomes" id="UP000515596"/>
    </source>
</evidence>
<protein>
    <submittedName>
        <fullName evidence="1">Uncharacterized protein</fullName>
    </submittedName>
</protein>
<dbReference type="AlphaFoldDB" id="A0A7G5CCJ3"/>
<reference evidence="1 2" key="1">
    <citation type="journal article" date="2020" name="Mol. Biol. Evol.">
        <title>Life and death of selfish genes: comparative genomics reveals the dynamic evolution of cytoplasmic incompatibility.</title>
        <authorList>
            <person name="Martinez J."/>
            <person name="Klasson L."/>
            <person name="Welch J."/>
            <person name="Jiggins F.M."/>
        </authorList>
    </citation>
    <scope>NUCLEOTIDE SEQUENCE [LARGE SCALE GENOMIC DNA]</scope>
    <source>
        <strain evidence="1">WNik</strain>
    </source>
</reference>
<dbReference type="RefSeq" id="WP_182183958.1">
    <property type="nucleotide sequence ID" value="NZ_CP050530.1"/>
</dbReference>
<gene>
    <name evidence="1" type="ORF">HC356_02365</name>
</gene>
<dbReference type="Proteomes" id="UP000515596">
    <property type="component" value="Chromosome"/>
</dbReference>
<sequence length="112" mass="12626">MARKSPFTYAEACENSEAVRELGNLLNKRATQQSTVVTAKTTTARSEKVLQDTIGNIETPANTYENSNKSSLEEYIEHKPCENSNAIAIKDIAASIEKLWNMRKKWNCCNRN</sequence>
<evidence type="ECO:0000313" key="1">
    <source>
        <dbReference type="EMBL" id="QMV46927.1"/>
    </source>
</evidence>
<organism evidence="1 2">
    <name type="scientific">Wolbachia pipientis</name>
    <dbReference type="NCBI Taxonomy" id="955"/>
    <lineage>
        <taxon>Bacteria</taxon>
        <taxon>Pseudomonadati</taxon>
        <taxon>Pseudomonadota</taxon>
        <taxon>Alphaproteobacteria</taxon>
        <taxon>Rickettsiales</taxon>
        <taxon>Anaplasmataceae</taxon>
        <taxon>Wolbachieae</taxon>
        <taxon>Wolbachia</taxon>
    </lineage>
</organism>
<proteinExistence type="predicted"/>
<dbReference type="EMBL" id="CP050530">
    <property type="protein sequence ID" value="QMV46927.1"/>
    <property type="molecule type" value="Genomic_DNA"/>
</dbReference>
<accession>A0A7G5CCJ3</accession>